<dbReference type="Pfam" id="PF05494">
    <property type="entry name" value="MlaC"/>
    <property type="match status" value="1"/>
</dbReference>
<dbReference type="Proteomes" id="UP000005519">
    <property type="component" value="Unassembled WGS sequence"/>
</dbReference>
<proteinExistence type="predicted"/>
<dbReference type="OrthoDB" id="9787053at2"/>
<evidence type="ECO:0000256" key="1">
    <source>
        <dbReference type="SAM" id="SignalP"/>
    </source>
</evidence>
<name>C9PRZ3_9PAST</name>
<feature type="signal peptide" evidence="1">
    <location>
        <begin position="1"/>
        <end position="27"/>
    </location>
</feature>
<dbReference type="PIRSF" id="PIRSF004649">
    <property type="entry name" value="MlaC"/>
    <property type="match status" value="1"/>
</dbReference>
<organism evidence="2 3">
    <name type="scientific">Pasteurella dagmatis ATCC 43325</name>
    <dbReference type="NCBI Taxonomy" id="667128"/>
    <lineage>
        <taxon>Bacteria</taxon>
        <taxon>Pseudomonadati</taxon>
        <taxon>Pseudomonadota</taxon>
        <taxon>Gammaproteobacteria</taxon>
        <taxon>Pasteurellales</taxon>
        <taxon>Pasteurellaceae</taxon>
        <taxon>Pasteurella</taxon>
    </lineage>
</organism>
<gene>
    <name evidence="2" type="primary">ttg2D</name>
    <name evidence="2" type="ORF">HMPREF0621_1767</name>
</gene>
<evidence type="ECO:0000313" key="2">
    <source>
        <dbReference type="EMBL" id="EEX49720.1"/>
    </source>
</evidence>
<evidence type="ECO:0000313" key="3">
    <source>
        <dbReference type="Proteomes" id="UP000005519"/>
    </source>
</evidence>
<dbReference type="InterPro" id="IPR042245">
    <property type="entry name" value="Tgt2/MlaC_sf"/>
</dbReference>
<dbReference type="RefSeq" id="WP_005762816.1">
    <property type="nucleotide sequence ID" value="NZ_GG704810.1"/>
</dbReference>
<reference evidence="2 3" key="1">
    <citation type="submission" date="2009-10" db="EMBL/GenBank/DDBJ databases">
        <authorList>
            <person name="Muzny D."/>
            <person name="Qin X."/>
            <person name="Deng J."/>
            <person name="Jiang H."/>
            <person name="Liu Y."/>
            <person name="Qu J."/>
            <person name="Song X.-Z."/>
            <person name="Zhang L."/>
            <person name="Thornton R."/>
            <person name="Coyle M."/>
            <person name="Francisco L."/>
            <person name="Jackson L."/>
            <person name="Javaid M."/>
            <person name="Korchina V."/>
            <person name="Kovar C."/>
            <person name="Mata R."/>
            <person name="Mathew T."/>
            <person name="Ngo R."/>
            <person name="Nguyen L."/>
            <person name="Nguyen N."/>
            <person name="Okwuonu G."/>
            <person name="Ongeri F."/>
            <person name="Pham C."/>
            <person name="Simmons D."/>
            <person name="Wilczek-Boney K."/>
            <person name="Hale W."/>
            <person name="Jakkamsetti A."/>
            <person name="Pham P."/>
            <person name="Ruth R."/>
            <person name="San Lucas F."/>
            <person name="Warren J."/>
            <person name="Zhang J."/>
            <person name="Zhao Z."/>
            <person name="Zhou C."/>
            <person name="Zhu D."/>
            <person name="Lee S."/>
            <person name="Bess C."/>
            <person name="Blankenburg K."/>
            <person name="Forbes L."/>
            <person name="Fu Q."/>
            <person name="Gubbala S."/>
            <person name="Hirani K."/>
            <person name="Jayaseelan J.C."/>
            <person name="Lara F."/>
            <person name="Munidasa M."/>
            <person name="Palculict T."/>
            <person name="Patil S."/>
            <person name="Pu L.-L."/>
            <person name="Saada N."/>
            <person name="Tang L."/>
            <person name="Weissenberger G."/>
            <person name="Zhu Y."/>
            <person name="Hemphill L."/>
            <person name="Shang Y."/>
            <person name="Youmans B."/>
            <person name="Ayvaz T."/>
            <person name="Ross M."/>
            <person name="Santibanez J."/>
            <person name="Aqrawi P."/>
            <person name="Gross S."/>
            <person name="Joshi V."/>
            <person name="Fowler G."/>
            <person name="Nazareth L."/>
            <person name="Reid J."/>
            <person name="Worley K."/>
            <person name="Petrosino J."/>
            <person name="Highlander S."/>
            <person name="Gibbs R."/>
        </authorList>
    </citation>
    <scope>NUCLEOTIDE SEQUENCE [LARGE SCALE GENOMIC DNA]</scope>
    <source>
        <strain evidence="2 3">ATCC 43325</strain>
    </source>
</reference>
<dbReference type="HOGENOM" id="CLU_094502_3_0_6"/>
<protein>
    <submittedName>
        <fullName evidence="2">Toluene tolerance protein Ttg2D</fullName>
    </submittedName>
</protein>
<feature type="chain" id="PRO_5002998730" evidence="1">
    <location>
        <begin position="28"/>
        <end position="213"/>
    </location>
</feature>
<dbReference type="PANTHER" id="PTHR36573:SF1">
    <property type="entry name" value="INTERMEMBRANE PHOSPHOLIPID TRANSPORT SYSTEM BINDING PROTEIN MLAC"/>
    <property type="match status" value="1"/>
</dbReference>
<dbReference type="AlphaFoldDB" id="C9PRZ3"/>
<dbReference type="InterPro" id="IPR008869">
    <property type="entry name" value="MlaC/ttg2D"/>
</dbReference>
<dbReference type="EMBL" id="ACZR01000018">
    <property type="protein sequence ID" value="EEX49720.1"/>
    <property type="molecule type" value="Genomic_DNA"/>
</dbReference>
<keyword evidence="3" id="KW-1185">Reference proteome</keyword>
<dbReference type="PANTHER" id="PTHR36573">
    <property type="entry name" value="INTERMEMBRANE PHOSPHOLIPID TRANSPORT SYSTEM BINDING PROTEIN MLAC"/>
    <property type="match status" value="1"/>
</dbReference>
<keyword evidence="1" id="KW-0732">Signal</keyword>
<dbReference type="Gene3D" id="3.10.450.710">
    <property type="entry name" value="Tgt2/MlaC"/>
    <property type="match status" value="1"/>
</dbReference>
<comment type="caution">
    <text evidence="2">The sequence shown here is derived from an EMBL/GenBank/DDBJ whole genome shotgun (WGS) entry which is preliminary data.</text>
</comment>
<dbReference type="NCBIfam" id="NF011697">
    <property type="entry name" value="PRK15117.1"/>
    <property type="match status" value="1"/>
</dbReference>
<dbReference type="STRING" id="667128.HMPREF0621_1767"/>
<sequence>MFLSKLKRVFAKMLVISTALFSIQALAADTPYELMQEVSDKLFKNITSSQTKIKQDPNYLKTIVRTELMPYVHVKYAGSKVLGKHFKATTPEQRERFFNAFEQYIEQNYAQVLTMYSDQKLQIEKPKAQADDKTSTVSVKVIQSGNQPPVNLTFYWYKNSKSGKWQVFDMSAEGVSMVETKSKEWSPIITKSGLDALTEQVSKAARVPVTLSK</sequence>
<accession>C9PRZ3</accession>